<feature type="transmembrane region" description="Helical" evidence="12">
    <location>
        <begin position="306"/>
        <end position="324"/>
    </location>
</feature>
<reference evidence="14 15" key="1">
    <citation type="submission" date="2017-06" db="EMBL/GenBank/DDBJ databases">
        <title>Investigating the central metabolism of Clostridium thermosuccinogenes.</title>
        <authorList>
            <person name="Koendjbiharie J.G."/>
            <person name="van Kranenburg R."/>
        </authorList>
    </citation>
    <scope>NUCLEOTIDE SEQUENCE [LARGE SCALE GENOMIC DNA]</scope>
    <source>
        <strain evidence="14 15">DSM 5806</strain>
    </source>
</reference>
<dbReference type="Pfam" id="PF02518">
    <property type="entry name" value="HATPase_c"/>
    <property type="match status" value="1"/>
</dbReference>
<dbReference type="AlphaFoldDB" id="A0A2K2FQK6"/>
<keyword evidence="8" id="KW-0067">ATP-binding</keyword>
<dbReference type="PROSITE" id="PS50885">
    <property type="entry name" value="HAMP"/>
    <property type="match status" value="1"/>
</dbReference>
<dbReference type="RefSeq" id="WP_103080196.1">
    <property type="nucleotide sequence ID" value="NZ_NIOJ01000004.1"/>
</dbReference>
<keyword evidence="2" id="KW-1003">Cell membrane</keyword>
<keyword evidence="4" id="KW-0808">Transferase</keyword>
<dbReference type="GO" id="GO:0000155">
    <property type="term" value="F:phosphorelay sensor kinase activity"/>
    <property type="evidence" value="ECO:0007669"/>
    <property type="project" value="InterPro"/>
</dbReference>
<evidence type="ECO:0000256" key="5">
    <source>
        <dbReference type="ARBA" id="ARBA00022692"/>
    </source>
</evidence>
<dbReference type="InterPro" id="IPR050640">
    <property type="entry name" value="Bact_2-comp_sensor_kinase"/>
</dbReference>
<name>A0A2K2FQK6_9CLOT</name>
<evidence type="ECO:0000256" key="11">
    <source>
        <dbReference type="ARBA" id="ARBA00023136"/>
    </source>
</evidence>
<evidence type="ECO:0000256" key="7">
    <source>
        <dbReference type="ARBA" id="ARBA00022777"/>
    </source>
</evidence>
<dbReference type="InterPro" id="IPR036890">
    <property type="entry name" value="HATPase_C_sf"/>
</dbReference>
<comment type="caution">
    <text evidence="14">The sequence shown here is derived from an EMBL/GenBank/DDBJ whole genome shotgun (WGS) entry which is preliminary data.</text>
</comment>
<evidence type="ECO:0000259" key="13">
    <source>
        <dbReference type="PROSITE" id="PS50885"/>
    </source>
</evidence>
<keyword evidence="10" id="KW-0902">Two-component regulatory system</keyword>
<sequence length="604" mass="69737">MIMRFYTFIRNVIVNTRYSVKMIFFVIFFSALPLFTISTLLGHKMGQIIENELSQSYEQTLNQYISNINYKVDIYQTLLTNIASNSTIGEQLSYDDDTSPDDSYDTALKVSKELGMLIGSRKISELYNFMIYSYNTKNLIYGPRVSNISAIKDEKWYMEMKERGKVNDYFIYKTGNGKKEILSFTKEIVNLKGERYGEKVGFVKLDVYAQSFFSSIANFENKESMKIYILDEAGNVIYNESNEKLPLLEDQISKLYQSVSGLERAVVPGGKVMLVHRNISAYGWKALFIFHYGEIDKKASDINKTIITFLLLASIGILILAIMFSKKFSARMKTLLNKMEKVEEGDMEITEEIEGKDEIGIIDTHFNKMVRKVQYLINNNYVNQLEKREAELNALQFQINPHFLYNTLESINSIAAMNKCFEICEISQKLGEMFRYSINNGRSEMIPLEEELKHIANYIYIQKIRFQDKFEVFYNIEESAKSIRVLKFILQPIIENAIVHGFKDKTETGYIEVSAYIEKNKLFIKVEDDGNGMTEDKVEALNDYINKKDDNITKAYRKSIGIRNVNMRIKLACGDEYGIKISSDPGSGTKVLYTLPIYGLEEEI</sequence>
<keyword evidence="6" id="KW-0547">Nucleotide-binding</keyword>
<dbReference type="InterPro" id="IPR003594">
    <property type="entry name" value="HATPase_dom"/>
</dbReference>
<dbReference type="GO" id="GO:0005886">
    <property type="term" value="C:plasma membrane"/>
    <property type="evidence" value="ECO:0007669"/>
    <property type="project" value="UniProtKB-SubCell"/>
</dbReference>
<evidence type="ECO:0000256" key="9">
    <source>
        <dbReference type="ARBA" id="ARBA00022989"/>
    </source>
</evidence>
<feature type="domain" description="HAMP" evidence="13">
    <location>
        <begin position="326"/>
        <end position="378"/>
    </location>
</feature>
<dbReference type="OrthoDB" id="9809348at2"/>
<evidence type="ECO:0000256" key="1">
    <source>
        <dbReference type="ARBA" id="ARBA00004651"/>
    </source>
</evidence>
<dbReference type="Gene3D" id="3.30.565.10">
    <property type="entry name" value="Histidine kinase-like ATPase, C-terminal domain"/>
    <property type="match status" value="1"/>
</dbReference>
<protein>
    <recommendedName>
        <fullName evidence="13">HAMP domain-containing protein</fullName>
    </recommendedName>
</protein>
<keyword evidence="11 12" id="KW-0472">Membrane</keyword>
<comment type="subcellular location">
    <subcellularLocation>
        <location evidence="1">Cell membrane</location>
        <topology evidence="1">Multi-pass membrane protein</topology>
    </subcellularLocation>
</comment>
<dbReference type="SUPFAM" id="SSF158472">
    <property type="entry name" value="HAMP domain-like"/>
    <property type="match status" value="1"/>
</dbReference>
<dbReference type="InterPro" id="IPR003660">
    <property type="entry name" value="HAMP_dom"/>
</dbReference>
<dbReference type="PANTHER" id="PTHR34220">
    <property type="entry name" value="SENSOR HISTIDINE KINASE YPDA"/>
    <property type="match status" value="1"/>
</dbReference>
<keyword evidence="5 12" id="KW-0812">Transmembrane</keyword>
<dbReference type="Pfam" id="PF06580">
    <property type="entry name" value="His_kinase"/>
    <property type="match status" value="1"/>
</dbReference>
<evidence type="ECO:0000256" key="3">
    <source>
        <dbReference type="ARBA" id="ARBA00022553"/>
    </source>
</evidence>
<evidence type="ECO:0000256" key="12">
    <source>
        <dbReference type="SAM" id="Phobius"/>
    </source>
</evidence>
<dbReference type="InterPro" id="IPR010559">
    <property type="entry name" value="Sig_transdc_His_kin_internal"/>
</dbReference>
<dbReference type="SMART" id="SM00387">
    <property type="entry name" value="HATPase_c"/>
    <property type="match status" value="1"/>
</dbReference>
<evidence type="ECO:0000256" key="2">
    <source>
        <dbReference type="ARBA" id="ARBA00022475"/>
    </source>
</evidence>
<evidence type="ECO:0000313" key="14">
    <source>
        <dbReference type="EMBL" id="PNU01068.1"/>
    </source>
</evidence>
<dbReference type="KEGG" id="cthd:CDO33_05790"/>
<proteinExistence type="predicted"/>
<keyword evidence="7" id="KW-0418">Kinase</keyword>
<evidence type="ECO:0000256" key="8">
    <source>
        <dbReference type="ARBA" id="ARBA00022840"/>
    </source>
</evidence>
<evidence type="ECO:0000256" key="10">
    <source>
        <dbReference type="ARBA" id="ARBA00023012"/>
    </source>
</evidence>
<evidence type="ECO:0000313" key="15">
    <source>
        <dbReference type="Proteomes" id="UP000236151"/>
    </source>
</evidence>
<evidence type="ECO:0000256" key="6">
    <source>
        <dbReference type="ARBA" id="ARBA00022741"/>
    </source>
</evidence>
<dbReference type="CDD" id="cd06225">
    <property type="entry name" value="HAMP"/>
    <property type="match status" value="1"/>
</dbReference>
<dbReference type="SUPFAM" id="SSF55874">
    <property type="entry name" value="ATPase domain of HSP90 chaperone/DNA topoisomerase II/histidine kinase"/>
    <property type="match status" value="1"/>
</dbReference>
<accession>A0A2K2FQK6</accession>
<gene>
    <name evidence="14" type="ORF">CDQ84_02765</name>
</gene>
<keyword evidence="3" id="KW-0597">Phosphoprotein</keyword>
<evidence type="ECO:0000256" key="4">
    <source>
        <dbReference type="ARBA" id="ARBA00022679"/>
    </source>
</evidence>
<dbReference type="PANTHER" id="PTHR34220:SF11">
    <property type="entry name" value="SENSOR PROTEIN KINASE HPTS"/>
    <property type="match status" value="1"/>
</dbReference>
<dbReference type="Gene3D" id="6.10.340.10">
    <property type="match status" value="1"/>
</dbReference>
<dbReference type="Proteomes" id="UP000236151">
    <property type="component" value="Unassembled WGS sequence"/>
</dbReference>
<keyword evidence="9 12" id="KW-1133">Transmembrane helix</keyword>
<dbReference type="EMBL" id="NIOJ01000004">
    <property type="protein sequence ID" value="PNU01068.1"/>
    <property type="molecule type" value="Genomic_DNA"/>
</dbReference>
<dbReference type="GO" id="GO:0005524">
    <property type="term" value="F:ATP binding"/>
    <property type="evidence" value="ECO:0007669"/>
    <property type="project" value="UniProtKB-KW"/>
</dbReference>
<keyword evidence="15" id="KW-1185">Reference proteome</keyword>
<organism evidence="14 15">
    <name type="scientific">Clostridium thermosuccinogenes</name>
    <dbReference type="NCBI Taxonomy" id="84032"/>
    <lineage>
        <taxon>Bacteria</taxon>
        <taxon>Bacillati</taxon>
        <taxon>Bacillota</taxon>
        <taxon>Clostridia</taxon>
        <taxon>Eubacteriales</taxon>
        <taxon>Clostridiaceae</taxon>
        <taxon>Clostridium</taxon>
    </lineage>
</organism>